<evidence type="ECO:0000256" key="3">
    <source>
        <dbReference type="ARBA" id="ARBA00022692"/>
    </source>
</evidence>
<feature type="compositionally biased region" description="Polar residues" evidence="7">
    <location>
        <begin position="652"/>
        <end position="671"/>
    </location>
</feature>
<evidence type="ECO:0000313" key="9">
    <source>
        <dbReference type="EMBL" id="CAH0383045.1"/>
    </source>
</evidence>
<feature type="transmembrane region" description="Helical" evidence="8">
    <location>
        <begin position="315"/>
        <end position="333"/>
    </location>
</feature>
<feature type="transmembrane region" description="Helical" evidence="8">
    <location>
        <begin position="119"/>
        <end position="141"/>
    </location>
</feature>
<dbReference type="InterPro" id="IPR018456">
    <property type="entry name" value="PTR2_symporter_CS"/>
</dbReference>
<keyword evidence="3 8" id="KW-0812">Transmembrane</keyword>
<feature type="transmembrane region" description="Helical" evidence="8">
    <location>
        <begin position="53"/>
        <end position="75"/>
    </location>
</feature>
<dbReference type="SUPFAM" id="SSF103473">
    <property type="entry name" value="MFS general substrate transporter"/>
    <property type="match status" value="1"/>
</dbReference>
<feature type="transmembrane region" description="Helical" evidence="8">
    <location>
        <begin position="582"/>
        <end position="607"/>
    </location>
</feature>
<evidence type="ECO:0008006" key="11">
    <source>
        <dbReference type="Google" id="ProtNLM"/>
    </source>
</evidence>
<dbReference type="GO" id="GO:0016020">
    <property type="term" value="C:membrane"/>
    <property type="evidence" value="ECO:0007669"/>
    <property type="project" value="UniProtKB-SubCell"/>
</dbReference>
<dbReference type="PANTHER" id="PTHR11654">
    <property type="entry name" value="OLIGOPEPTIDE TRANSPORTER-RELATED"/>
    <property type="match status" value="1"/>
</dbReference>
<feature type="transmembrane region" description="Helical" evidence="8">
    <location>
        <begin position="153"/>
        <end position="173"/>
    </location>
</feature>
<dbReference type="GO" id="GO:0006857">
    <property type="term" value="P:oligopeptide transport"/>
    <property type="evidence" value="ECO:0007669"/>
    <property type="project" value="InterPro"/>
</dbReference>
<organism evidence="9 10">
    <name type="scientific">Bemisia tabaci</name>
    <name type="common">Sweetpotato whitefly</name>
    <name type="synonym">Aleurodes tabaci</name>
    <dbReference type="NCBI Taxonomy" id="7038"/>
    <lineage>
        <taxon>Eukaryota</taxon>
        <taxon>Metazoa</taxon>
        <taxon>Ecdysozoa</taxon>
        <taxon>Arthropoda</taxon>
        <taxon>Hexapoda</taxon>
        <taxon>Insecta</taxon>
        <taxon>Pterygota</taxon>
        <taxon>Neoptera</taxon>
        <taxon>Paraneoptera</taxon>
        <taxon>Hemiptera</taxon>
        <taxon>Sternorrhyncha</taxon>
        <taxon>Aleyrodoidea</taxon>
        <taxon>Aleyrodidae</taxon>
        <taxon>Aleyrodinae</taxon>
        <taxon>Bemisia</taxon>
    </lineage>
</organism>
<evidence type="ECO:0000256" key="8">
    <source>
        <dbReference type="SAM" id="Phobius"/>
    </source>
</evidence>
<keyword evidence="4" id="KW-0571">Peptide transport</keyword>
<feature type="transmembrane region" description="Helical" evidence="8">
    <location>
        <begin position="283"/>
        <end position="303"/>
    </location>
</feature>
<feature type="transmembrane region" description="Helical" evidence="8">
    <location>
        <begin position="546"/>
        <end position="570"/>
    </location>
</feature>
<gene>
    <name evidence="9" type="ORF">BEMITA_LOCUS2526</name>
</gene>
<keyword evidence="6 8" id="KW-0472">Membrane</keyword>
<feature type="transmembrane region" description="Helical" evidence="8">
    <location>
        <begin position="24"/>
        <end position="46"/>
    </location>
</feature>
<sequence length="671" mass="75265">MRVILVLYLRNALSYSENDAITIYHIFCFFRYLLPVFGAILADVYIGKYKTIIFSSTVHATGTVIIALAATPWIISSRVFSLSGLTLAAIGSGLLRPCVNPFGGEQFVLPQQAKQLANFFAIFYFMINVAALTACITTPVLRQDFKCFGQESCWPLAFGVPALLTFIALGLFVSGKPWYRMQQPKGNVLLDTMKCISYALRKKLSSSDGTEKPSHWLEYAKDKFDQQLLKDIREVFRVVPMYIPVPIYWALANQQGSTWVFQASKMDGAVGNWFVIKPDQLGTLNPLLCILFIPLFQWCVYPALAKIGIKRPLQFINIGAALCALAFLISSYVEYKLEPSYAQLPAPGQGQLRIFNGFPCQVELDPPISGRNFIAPLGSLQWTDIPVNGSRSISETFVLNSGLPCRKIPMLKNWTTDIQIFEEQSVSYVLSNRDGAAEVQRAPGFDEVSKSLTNMPRLRVIYNIAGTLVLKNQYDDEFKFQLQAEDLVTELMEVYSGRYRVSFQNEEILSDILVESGGVFTLVVQKVHSKIVGNLHVITPPGTLHIFWAIPQIFVVSVAEIFFSVTYISFTFTQAPDRMKSIMSSVLNISVSLADVLVVFISAAKFFKSRTHQFLFFTGLMLFDVILLLILSVRYKYRETSCLDEASPPETDAQSRQTTEGENNMRSTQDG</sequence>
<comment type="similarity">
    <text evidence="2">Belongs to the major facilitator superfamily. Proton-dependent oligopeptide transporter (POT/PTR) (TC 2.A.17) family.</text>
</comment>
<evidence type="ECO:0000256" key="1">
    <source>
        <dbReference type="ARBA" id="ARBA00004141"/>
    </source>
</evidence>
<dbReference type="PROSITE" id="PS01022">
    <property type="entry name" value="PTR2_1"/>
    <property type="match status" value="1"/>
</dbReference>
<evidence type="ECO:0000256" key="7">
    <source>
        <dbReference type="SAM" id="MobiDB-lite"/>
    </source>
</evidence>
<proteinExistence type="inferred from homology"/>
<comment type="subcellular location">
    <subcellularLocation>
        <location evidence="1">Membrane</location>
        <topology evidence="1">Multi-pass membrane protein</topology>
    </subcellularLocation>
</comment>
<evidence type="ECO:0000256" key="6">
    <source>
        <dbReference type="ARBA" id="ARBA00023136"/>
    </source>
</evidence>
<accession>A0A9P0A081</accession>
<dbReference type="InterPro" id="IPR000109">
    <property type="entry name" value="POT_fam"/>
</dbReference>
<evidence type="ECO:0000256" key="4">
    <source>
        <dbReference type="ARBA" id="ARBA00022856"/>
    </source>
</evidence>
<keyword evidence="10" id="KW-1185">Reference proteome</keyword>
<evidence type="ECO:0000313" key="10">
    <source>
        <dbReference type="Proteomes" id="UP001152759"/>
    </source>
</evidence>
<dbReference type="InterPro" id="IPR036259">
    <property type="entry name" value="MFS_trans_sf"/>
</dbReference>
<dbReference type="EMBL" id="OU963871">
    <property type="protein sequence ID" value="CAH0383045.1"/>
    <property type="molecule type" value="Genomic_DNA"/>
</dbReference>
<keyword evidence="4" id="KW-0653">Protein transport</keyword>
<reference evidence="9" key="1">
    <citation type="submission" date="2021-12" db="EMBL/GenBank/DDBJ databases">
        <authorList>
            <person name="King R."/>
        </authorList>
    </citation>
    <scope>NUCLEOTIDE SEQUENCE</scope>
</reference>
<evidence type="ECO:0000256" key="5">
    <source>
        <dbReference type="ARBA" id="ARBA00022989"/>
    </source>
</evidence>
<dbReference type="Proteomes" id="UP001152759">
    <property type="component" value="Chromosome 10"/>
</dbReference>
<protein>
    <recommendedName>
        <fullName evidence="11">Peptide transporter family 1</fullName>
    </recommendedName>
</protein>
<keyword evidence="4" id="KW-0813">Transport</keyword>
<name>A0A9P0A081_BEMTA</name>
<keyword evidence="5 8" id="KW-1133">Transmembrane helix</keyword>
<dbReference type="AlphaFoldDB" id="A0A9P0A081"/>
<dbReference type="GO" id="GO:0022857">
    <property type="term" value="F:transmembrane transporter activity"/>
    <property type="evidence" value="ECO:0007669"/>
    <property type="project" value="InterPro"/>
</dbReference>
<feature type="region of interest" description="Disordered" evidence="7">
    <location>
        <begin position="644"/>
        <end position="671"/>
    </location>
</feature>
<evidence type="ECO:0000256" key="2">
    <source>
        <dbReference type="ARBA" id="ARBA00005982"/>
    </source>
</evidence>
<feature type="transmembrane region" description="Helical" evidence="8">
    <location>
        <begin position="613"/>
        <end position="631"/>
    </location>
</feature>
<dbReference type="Pfam" id="PF00854">
    <property type="entry name" value="PTR2"/>
    <property type="match status" value="2"/>
</dbReference>
<dbReference type="Gene3D" id="1.20.1250.20">
    <property type="entry name" value="MFS general substrate transporter like domains"/>
    <property type="match status" value="2"/>
</dbReference>